<dbReference type="Gene3D" id="3.40.190.10">
    <property type="entry name" value="Periplasmic binding protein-like II"/>
    <property type="match status" value="2"/>
</dbReference>
<sequence length="566" mass="63743">MKRVVTTTVAIMCVAAMFAAPWSKKTKAKKDIAASGYTYGEGKTFHSDKPVTYSISFSDASWYAMQDTWKTEGIFKDIEKVTNVHLDITSYDSGDYNQKINLAINSGSATYIIPKVYSEDQYVAGGGVVAVSDYTQYMPNFTAFVNKYNMNPDLDTIRQNDGKFYRLPGMHQAALQDYTIMVRDDIFTAAGYDIRKLEKDWTWETLHDVLVGVKKYMVAQGMCKQSDYIWSDLWCGESGKGQGGNLLKLMGASYNVLSGWAIEGSNGGIKYDYKKKEFYSSSISPDFKKFITVANSFIKDGLLDPETFTQTDDTAHNKFYSGKTVIMSTNRSQMANDIAGVKKIVGDKAQCYVTAYPSGTNKNLAETSRLECGVMISQKALDELGEKEFVKLMRFVDWMFYSEEAYTLCKWGPKGKTWDYATVNGKQIKKLLPGYKCGGLGLPGADSDIDIRLKWGYAGGNYFYGHSTAESTDAFTPEVQDLYARYAKYKTVAVVDPKAKPTEDQREQLNLWATPLIDNINAWTLKFVTGQKDINRDWDEYVKSCQNLNVDKIVKLTNDIYKKQTK</sequence>
<dbReference type="AlphaFoldDB" id="A0A1H8ZQD2"/>
<name>A0A1H8ZQD2_9SPIR</name>
<dbReference type="InterPro" id="IPR006059">
    <property type="entry name" value="SBP"/>
</dbReference>
<keyword evidence="1" id="KW-0732">Signal</keyword>
<dbReference type="SUPFAM" id="SSF53850">
    <property type="entry name" value="Periplasmic binding protein-like II"/>
    <property type="match status" value="1"/>
</dbReference>
<proteinExistence type="predicted"/>
<accession>A0A1H8ZQD2</accession>
<organism evidence="2 3">
    <name type="scientific">Treponema bryantii</name>
    <dbReference type="NCBI Taxonomy" id="163"/>
    <lineage>
        <taxon>Bacteria</taxon>
        <taxon>Pseudomonadati</taxon>
        <taxon>Spirochaetota</taxon>
        <taxon>Spirochaetia</taxon>
        <taxon>Spirochaetales</taxon>
        <taxon>Treponemataceae</taxon>
        <taxon>Treponema</taxon>
    </lineage>
</organism>
<reference evidence="2 3" key="1">
    <citation type="submission" date="2016-10" db="EMBL/GenBank/DDBJ databases">
        <authorList>
            <person name="de Groot N.N."/>
        </authorList>
    </citation>
    <scope>NUCLEOTIDE SEQUENCE [LARGE SCALE GENOMIC DNA]</scope>
    <source>
        <strain evidence="2 3">B25</strain>
    </source>
</reference>
<dbReference type="Pfam" id="PF13416">
    <property type="entry name" value="SBP_bac_8"/>
    <property type="match status" value="1"/>
</dbReference>
<gene>
    <name evidence="2" type="ORF">SAMN04487977_10155</name>
</gene>
<evidence type="ECO:0000256" key="1">
    <source>
        <dbReference type="SAM" id="SignalP"/>
    </source>
</evidence>
<dbReference type="STRING" id="163.SAMN04487775_108136"/>
<feature type="signal peptide" evidence="1">
    <location>
        <begin position="1"/>
        <end position="19"/>
    </location>
</feature>
<dbReference type="EMBL" id="FOFU01000001">
    <property type="protein sequence ID" value="SEP66574.1"/>
    <property type="molecule type" value="Genomic_DNA"/>
</dbReference>
<dbReference type="Proteomes" id="UP000182360">
    <property type="component" value="Unassembled WGS sequence"/>
</dbReference>
<keyword evidence="3" id="KW-1185">Reference proteome</keyword>
<evidence type="ECO:0000313" key="3">
    <source>
        <dbReference type="Proteomes" id="UP000182360"/>
    </source>
</evidence>
<evidence type="ECO:0000313" key="2">
    <source>
        <dbReference type="EMBL" id="SEP66574.1"/>
    </source>
</evidence>
<dbReference type="OrthoDB" id="353961at2"/>
<feature type="chain" id="PRO_5010162131" evidence="1">
    <location>
        <begin position="20"/>
        <end position="566"/>
    </location>
</feature>
<protein>
    <submittedName>
        <fullName evidence="2">Putative aldouronate transport system substrate-binding protein</fullName>
    </submittedName>
</protein>
<dbReference type="RefSeq" id="WP_074639843.1">
    <property type="nucleotide sequence ID" value="NZ_FOFU01000001.1"/>
</dbReference>